<evidence type="ECO:0000313" key="3">
    <source>
        <dbReference type="Proteomes" id="UP000594263"/>
    </source>
</evidence>
<dbReference type="Proteomes" id="UP000594263">
    <property type="component" value="Unplaced"/>
</dbReference>
<dbReference type="EnsemblPlants" id="Kaladp0965s0003.1.v1.1">
    <property type="protein sequence ID" value="Kaladp0965s0003.1.v1.1.CDS.1"/>
    <property type="gene ID" value="Kaladp0965s0003.v1.1"/>
</dbReference>
<accession>A0A7N0VK37</accession>
<name>A0A7N0VK37_KALFE</name>
<protein>
    <submittedName>
        <fullName evidence="2">Uncharacterized protein</fullName>
    </submittedName>
</protein>
<evidence type="ECO:0000256" key="1">
    <source>
        <dbReference type="SAM" id="MobiDB-lite"/>
    </source>
</evidence>
<feature type="compositionally biased region" description="Basic and acidic residues" evidence="1">
    <location>
        <begin position="60"/>
        <end position="80"/>
    </location>
</feature>
<reference evidence="2" key="1">
    <citation type="submission" date="2021-01" db="UniProtKB">
        <authorList>
            <consortium name="EnsemblPlants"/>
        </authorList>
    </citation>
    <scope>IDENTIFICATION</scope>
</reference>
<organism evidence="2 3">
    <name type="scientific">Kalanchoe fedtschenkoi</name>
    <name type="common">Lavender scallops</name>
    <name type="synonym">South American air plant</name>
    <dbReference type="NCBI Taxonomy" id="63787"/>
    <lineage>
        <taxon>Eukaryota</taxon>
        <taxon>Viridiplantae</taxon>
        <taxon>Streptophyta</taxon>
        <taxon>Embryophyta</taxon>
        <taxon>Tracheophyta</taxon>
        <taxon>Spermatophyta</taxon>
        <taxon>Magnoliopsida</taxon>
        <taxon>eudicotyledons</taxon>
        <taxon>Gunneridae</taxon>
        <taxon>Pentapetalae</taxon>
        <taxon>Saxifragales</taxon>
        <taxon>Crassulaceae</taxon>
        <taxon>Kalanchoe</taxon>
    </lineage>
</organism>
<sequence length="237" mass="26371">MKVQVQCMDELPCYESSANGTFEDEHDVAADGEEANYRTSSHDIMSEVTDPTCYNLSDDQSDRADENRTGSGFEKEKRLSSDTSDILASTSYMDDQVDKEWTLEAGAPSQQLPADEKDEFVLNERPTWEAYAFTKQHTNSYDLHDSPVARRSASLSSAHGSVIYVQDFSAGRRTKLPTGNKTTRARKVIPSTADIEVIDIMTPSPDCRVSLIGKNRKAPSVYPSVIDLTRSPNFIQL</sequence>
<dbReference type="AlphaFoldDB" id="A0A7N0VK37"/>
<proteinExistence type="predicted"/>
<feature type="region of interest" description="Disordered" evidence="1">
    <location>
        <begin position="52"/>
        <end position="81"/>
    </location>
</feature>
<evidence type="ECO:0000313" key="2">
    <source>
        <dbReference type="EnsemblPlants" id="Kaladp0965s0003.1.v1.1.CDS.1"/>
    </source>
</evidence>
<keyword evidence="3" id="KW-1185">Reference proteome</keyword>
<dbReference type="Gramene" id="Kaladp0965s0003.1.v1.1">
    <property type="protein sequence ID" value="Kaladp0965s0003.1.v1.1.CDS.1"/>
    <property type="gene ID" value="Kaladp0965s0003.v1.1"/>
</dbReference>